<evidence type="ECO:0000313" key="2">
    <source>
        <dbReference type="Proteomes" id="UP000242699"/>
    </source>
</evidence>
<sequence length="150" mass="17656">MTVLPFGTLYTHTLTTYRENIALNHGISVDDFRFAVDQMPRLRAQFDDNPLVQRMARIAERTIRHYGGDFYFHDLFWLSTHLEDFYWFVRPNGTHLIPAAVSREDWDRKHAVLQAIQHQGYDSLACYYADRGRQTLRAIKPEAIVLRRTA</sequence>
<evidence type="ECO:0000313" key="1">
    <source>
        <dbReference type="EMBL" id="PSR25518.1"/>
    </source>
</evidence>
<name>A0A2T2WTE7_9FIRM</name>
<reference evidence="1 2" key="1">
    <citation type="journal article" date="2014" name="BMC Genomics">
        <title>Comparison of environmental and isolate Sulfobacillus genomes reveals diverse carbon, sulfur, nitrogen, and hydrogen metabolisms.</title>
        <authorList>
            <person name="Justice N.B."/>
            <person name="Norman A."/>
            <person name="Brown C.T."/>
            <person name="Singh A."/>
            <person name="Thomas B.C."/>
            <person name="Banfield J.F."/>
        </authorList>
    </citation>
    <scope>NUCLEOTIDE SEQUENCE [LARGE SCALE GENOMIC DNA]</scope>
    <source>
        <strain evidence="1">AMDSBA1</strain>
    </source>
</reference>
<dbReference type="Proteomes" id="UP000242699">
    <property type="component" value="Unassembled WGS sequence"/>
</dbReference>
<comment type="caution">
    <text evidence="1">The sequence shown here is derived from an EMBL/GenBank/DDBJ whole genome shotgun (WGS) entry which is preliminary data.</text>
</comment>
<proteinExistence type="predicted"/>
<organism evidence="1 2">
    <name type="scientific">Sulfobacillus benefaciens</name>
    <dbReference type="NCBI Taxonomy" id="453960"/>
    <lineage>
        <taxon>Bacteria</taxon>
        <taxon>Bacillati</taxon>
        <taxon>Bacillota</taxon>
        <taxon>Clostridia</taxon>
        <taxon>Eubacteriales</taxon>
        <taxon>Clostridiales Family XVII. Incertae Sedis</taxon>
        <taxon>Sulfobacillus</taxon>
    </lineage>
</organism>
<dbReference type="EMBL" id="PXYT01000053">
    <property type="protein sequence ID" value="PSR25518.1"/>
    <property type="molecule type" value="Genomic_DNA"/>
</dbReference>
<dbReference type="AlphaFoldDB" id="A0A2T2WTE7"/>
<gene>
    <name evidence="1" type="ORF">C7B43_16540</name>
</gene>
<accession>A0A2T2WTE7</accession>
<protein>
    <submittedName>
        <fullName evidence="1">Uncharacterized protein</fullName>
    </submittedName>
</protein>